<name>A0ABM0YD64_CAMSA</name>
<evidence type="ECO:0000256" key="2">
    <source>
        <dbReference type="SAM" id="Phobius"/>
    </source>
</evidence>
<keyword evidence="2" id="KW-1133">Transmembrane helix</keyword>
<evidence type="ECO:0000256" key="1">
    <source>
        <dbReference type="SAM" id="MobiDB-lite"/>
    </source>
</evidence>
<keyword evidence="2" id="KW-0472">Membrane</keyword>
<evidence type="ECO:0000313" key="4">
    <source>
        <dbReference type="RefSeq" id="XP_010499204.1"/>
    </source>
</evidence>
<reference evidence="4" key="2">
    <citation type="submission" date="2025-08" db="UniProtKB">
        <authorList>
            <consortium name="RefSeq"/>
        </authorList>
    </citation>
    <scope>IDENTIFICATION</scope>
    <source>
        <tissue evidence="4">Leaf</tissue>
    </source>
</reference>
<reference evidence="3" key="1">
    <citation type="journal article" date="2014" name="Nat. Commun.">
        <title>The emerging biofuel crop Camelina sativa retains a highly undifferentiated hexaploid genome structure.</title>
        <authorList>
            <person name="Kagale S."/>
            <person name="Koh C."/>
            <person name="Nixon J."/>
            <person name="Bollina V."/>
            <person name="Clarke W.E."/>
            <person name="Tuteja R."/>
            <person name="Spillane C."/>
            <person name="Robinson S.J."/>
            <person name="Links M.G."/>
            <person name="Clarke C."/>
            <person name="Higgins E.E."/>
            <person name="Huebert T."/>
            <person name="Sharpe A.G."/>
            <person name="Parkin I.A."/>
        </authorList>
    </citation>
    <scope>NUCLEOTIDE SEQUENCE [LARGE SCALE GENOMIC DNA]</scope>
    <source>
        <strain evidence="3">cv. DH55</strain>
    </source>
</reference>
<evidence type="ECO:0000313" key="3">
    <source>
        <dbReference type="Proteomes" id="UP000694864"/>
    </source>
</evidence>
<keyword evidence="3" id="KW-1185">Reference proteome</keyword>
<protein>
    <submittedName>
        <fullName evidence="4">Uncharacterized protein LOC104776778</fullName>
    </submittedName>
</protein>
<dbReference type="GeneID" id="104776778"/>
<dbReference type="RefSeq" id="XP_010499204.1">
    <property type="nucleotide sequence ID" value="XM_010500902.2"/>
</dbReference>
<proteinExistence type="predicted"/>
<accession>A0ABM0YD64</accession>
<sequence length="202" mass="22852">MESSDDVENLSKAIEKLLDEKRKREASGDSFIEDDDDQLLLSRLISQLESPRMKGKTHGTAKEEEEEQKEQSPESSPTKGKHEGKKHLEESIEELAKDIKKVQRQNKITHILISATIILTLTWQLSQYSMIFMLKDRISHPVRSIGGMLNGMFKSKIRPLKNPLTGASTSKEQNNHGNGTDSGPHVQVPELLREFGFDDDDE</sequence>
<feature type="region of interest" description="Disordered" evidence="1">
    <location>
        <begin position="50"/>
        <end position="88"/>
    </location>
</feature>
<dbReference type="PANTHER" id="PTHR35280">
    <property type="entry name" value="F17L21.9"/>
    <property type="match status" value="1"/>
</dbReference>
<gene>
    <name evidence="4" type="primary">LOC104776778</name>
</gene>
<dbReference type="PANTHER" id="PTHR35280:SF1">
    <property type="entry name" value="F17L21.9"/>
    <property type="match status" value="1"/>
</dbReference>
<feature type="compositionally biased region" description="Polar residues" evidence="1">
    <location>
        <begin position="165"/>
        <end position="181"/>
    </location>
</feature>
<feature type="transmembrane region" description="Helical" evidence="2">
    <location>
        <begin position="111"/>
        <end position="134"/>
    </location>
</feature>
<organism evidence="3 4">
    <name type="scientific">Camelina sativa</name>
    <name type="common">False flax</name>
    <name type="synonym">Myagrum sativum</name>
    <dbReference type="NCBI Taxonomy" id="90675"/>
    <lineage>
        <taxon>Eukaryota</taxon>
        <taxon>Viridiplantae</taxon>
        <taxon>Streptophyta</taxon>
        <taxon>Embryophyta</taxon>
        <taxon>Tracheophyta</taxon>
        <taxon>Spermatophyta</taxon>
        <taxon>Magnoliopsida</taxon>
        <taxon>eudicotyledons</taxon>
        <taxon>Gunneridae</taxon>
        <taxon>Pentapetalae</taxon>
        <taxon>rosids</taxon>
        <taxon>malvids</taxon>
        <taxon>Brassicales</taxon>
        <taxon>Brassicaceae</taxon>
        <taxon>Camelineae</taxon>
        <taxon>Camelina</taxon>
    </lineage>
</organism>
<dbReference type="Proteomes" id="UP000694864">
    <property type="component" value="Chromosome 3"/>
</dbReference>
<keyword evidence="2" id="KW-0812">Transmembrane</keyword>
<feature type="region of interest" description="Disordered" evidence="1">
    <location>
        <begin position="163"/>
        <end position="202"/>
    </location>
</feature>